<keyword evidence="4 10" id="KW-0963">Cytoplasm</keyword>
<feature type="compositionally biased region" description="Basic and acidic residues" evidence="13">
    <location>
        <begin position="42"/>
        <end position="76"/>
    </location>
</feature>
<dbReference type="CDD" id="cd00446">
    <property type="entry name" value="GrpE"/>
    <property type="match status" value="1"/>
</dbReference>
<dbReference type="Gene3D" id="3.90.20.20">
    <property type="match status" value="1"/>
</dbReference>
<dbReference type="GO" id="GO:0005737">
    <property type="term" value="C:cytoplasm"/>
    <property type="evidence" value="ECO:0007669"/>
    <property type="project" value="UniProtKB-SubCell"/>
</dbReference>
<dbReference type="InterPro" id="IPR009012">
    <property type="entry name" value="GrpE_head"/>
</dbReference>
<evidence type="ECO:0000256" key="13">
    <source>
        <dbReference type="SAM" id="MobiDB-lite"/>
    </source>
</evidence>
<evidence type="ECO:0000256" key="6">
    <source>
        <dbReference type="ARBA" id="ARBA00023186"/>
    </source>
</evidence>
<evidence type="ECO:0000256" key="3">
    <source>
        <dbReference type="ARBA" id="ARBA00011738"/>
    </source>
</evidence>
<evidence type="ECO:0000256" key="7">
    <source>
        <dbReference type="ARBA" id="ARBA00053401"/>
    </source>
</evidence>
<evidence type="ECO:0000256" key="5">
    <source>
        <dbReference type="ARBA" id="ARBA00023016"/>
    </source>
</evidence>
<comment type="similarity">
    <text evidence="2 10 12">Belongs to the GrpE family.</text>
</comment>
<gene>
    <name evidence="10" type="primary">grpE</name>
    <name evidence="14" type="ORF">EDD62_0788</name>
</gene>
<evidence type="ECO:0000256" key="11">
    <source>
        <dbReference type="RuleBase" id="RU000639"/>
    </source>
</evidence>
<dbReference type="GO" id="GO:0051082">
    <property type="term" value="F:unfolded protein binding"/>
    <property type="evidence" value="ECO:0007669"/>
    <property type="project" value="TreeGrafter"/>
</dbReference>
<dbReference type="GO" id="GO:0000774">
    <property type="term" value="F:adenyl-nucleotide exchange factor activity"/>
    <property type="evidence" value="ECO:0007669"/>
    <property type="project" value="InterPro"/>
</dbReference>
<dbReference type="SUPFAM" id="SSF51064">
    <property type="entry name" value="Head domain of nucleotide exchange factor GrpE"/>
    <property type="match status" value="1"/>
</dbReference>
<feature type="compositionally biased region" description="Basic and acidic residues" evidence="13">
    <location>
        <begin position="15"/>
        <end position="29"/>
    </location>
</feature>
<dbReference type="PRINTS" id="PR00773">
    <property type="entry name" value="GRPEPROTEIN"/>
</dbReference>
<evidence type="ECO:0000313" key="15">
    <source>
        <dbReference type="Proteomes" id="UP000277108"/>
    </source>
</evidence>
<evidence type="ECO:0000256" key="1">
    <source>
        <dbReference type="ARBA" id="ARBA00004496"/>
    </source>
</evidence>
<feature type="region of interest" description="Disordered" evidence="13">
    <location>
        <begin position="1"/>
        <end position="76"/>
    </location>
</feature>
<dbReference type="AlphaFoldDB" id="A0A3N5BJU5"/>
<keyword evidence="6 10" id="KW-0143">Chaperone</keyword>
<dbReference type="GO" id="GO:0051087">
    <property type="term" value="F:protein-folding chaperone binding"/>
    <property type="evidence" value="ECO:0007669"/>
    <property type="project" value="InterPro"/>
</dbReference>
<dbReference type="InterPro" id="IPR000740">
    <property type="entry name" value="GrpE"/>
</dbReference>
<organism evidence="14 15">
    <name type="scientific">Abyssicoccus albus</name>
    <dbReference type="NCBI Taxonomy" id="1817405"/>
    <lineage>
        <taxon>Bacteria</taxon>
        <taxon>Bacillati</taxon>
        <taxon>Bacillota</taxon>
        <taxon>Bacilli</taxon>
        <taxon>Bacillales</taxon>
        <taxon>Abyssicoccaceae</taxon>
    </lineage>
</organism>
<dbReference type="HAMAP" id="MF_01151">
    <property type="entry name" value="GrpE"/>
    <property type="match status" value="1"/>
</dbReference>
<reference evidence="14 15" key="1">
    <citation type="submission" date="2018-11" db="EMBL/GenBank/DDBJ databases">
        <title>Genomic Encyclopedia of Type Strains, Phase IV (KMG-IV): sequencing the most valuable type-strain genomes for metagenomic binning, comparative biology and taxonomic classification.</title>
        <authorList>
            <person name="Goeker M."/>
        </authorList>
    </citation>
    <scope>NUCLEOTIDE SEQUENCE [LARGE SCALE GENOMIC DNA]</scope>
    <source>
        <strain evidence="14 15">DSM 29158</strain>
    </source>
</reference>
<evidence type="ECO:0000256" key="10">
    <source>
        <dbReference type="HAMAP-Rule" id="MF_01151"/>
    </source>
</evidence>
<dbReference type="NCBIfam" id="NF010738">
    <property type="entry name" value="PRK14140.1"/>
    <property type="match status" value="1"/>
</dbReference>
<proteinExistence type="inferred from homology"/>
<dbReference type="RefSeq" id="WP_249037327.1">
    <property type="nucleotide sequence ID" value="NZ_RKRK01000002.1"/>
</dbReference>
<keyword evidence="15" id="KW-1185">Reference proteome</keyword>
<evidence type="ECO:0000256" key="12">
    <source>
        <dbReference type="RuleBase" id="RU004478"/>
    </source>
</evidence>
<evidence type="ECO:0000256" key="4">
    <source>
        <dbReference type="ARBA" id="ARBA00022490"/>
    </source>
</evidence>
<evidence type="ECO:0000256" key="9">
    <source>
        <dbReference type="ARBA" id="ARBA00076414"/>
    </source>
</evidence>
<dbReference type="EMBL" id="RKRK01000002">
    <property type="protein sequence ID" value="RPF58146.1"/>
    <property type="molecule type" value="Genomic_DNA"/>
</dbReference>
<evidence type="ECO:0000256" key="2">
    <source>
        <dbReference type="ARBA" id="ARBA00009054"/>
    </source>
</evidence>
<sequence>MEKDKKEQSPTGEQNEQRHEDVVDMEQHVSVDGQSTQSENDEVQKNSDANHTEESTADETLERNSDEETSKDEIIELSKSEYDQLVQDKDLAEDKHLRYVAETENFKKRTRKEYETLNKYKSQSVIESLLPTLDNFERALSQFNDKEDSFYKGVEMTYNSLLNTLKEHGLEIIEDEGAQFDPNLHQAVMQEANDDVESGYIIESMQKGYKLKDRVIRPSMVKVSE</sequence>
<protein>
    <recommendedName>
        <fullName evidence="8 10">Protein GrpE</fullName>
    </recommendedName>
    <alternativeName>
        <fullName evidence="9 10">HSP-70 cofactor</fullName>
    </alternativeName>
</protein>
<dbReference type="PANTHER" id="PTHR21237">
    <property type="entry name" value="GRPE PROTEIN"/>
    <property type="match status" value="1"/>
</dbReference>
<dbReference type="Pfam" id="PF01025">
    <property type="entry name" value="GrpE"/>
    <property type="match status" value="1"/>
</dbReference>
<dbReference type="PANTHER" id="PTHR21237:SF23">
    <property type="entry name" value="GRPE PROTEIN HOMOLOG, MITOCHONDRIAL"/>
    <property type="match status" value="1"/>
</dbReference>
<evidence type="ECO:0000313" key="14">
    <source>
        <dbReference type="EMBL" id="RPF58146.1"/>
    </source>
</evidence>
<evidence type="ECO:0000256" key="8">
    <source>
        <dbReference type="ARBA" id="ARBA00072274"/>
    </source>
</evidence>
<comment type="subunit">
    <text evidence="3 10">Homodimer.</text>
</comment>
<comment type="subcellular location">
    <subcellularLocation>
        <location evidence="1 10">Cytoplasm</location>
    </subcellularLocation>
</comment>
<dbReference type="InterPro" id="IPR013805">
    <property type="entry name" value="GrpE_CC"/>
</dbReference>
<keyword evidence="5 10" id="KW-0346">Stress response</keyword>
<name>A0A3N5BJU5_9BACL</name>
<dbReference type="FunFam" id="2.30.22.10:FF:000001">
    <property type="entry name" value="Protein GrpE"/>
    <property type="match status" value="1"/>
</dbReference>
<dbReference type="GO" id="GO:0006457">
    <property type="term" value="P:protein folding"/>
    <property type="evidence" value="ECO:0007669"/>
    <property type="project" value="InterPro"/>
</dbReference>
<accession>A0A3N5BJU5</accession>
<dbReference type="PROSITE" id="PS01071">
    <property type="entry name" value="GRPE"/>
    <property type="match status" value="1"/>
</dbReference>
<dbReference type="Proteomes" id="UP000277108">
    <property type="component" value="Unassembled WGS sequence"/>
</dbReference>
<dbReference type="Gene3D" id="2.30.22.10">
    <property type="entry name" value="Head domain of nucleotide exchange factor GrpE"/>
    <property type="match status" value="1"/>
</dbReference>
<dbReference type="SUPFAM" id="SSF58014">
    <property type="entry name" value="Coiled-coil domain of nucleotide exchange factor GrpE"/>
    <property type="match status" value="1"/>
</dbReference>
<comment type="caution">
    <text evidence="14">The sequence shown here is derived from an EMBL/GenBank/DDBJ whole genome shotgun (WGS) entry which is preliminary data.</text>
</comment>
<comment type="function">
    <text evidence="7 10 11">Participates actively in the response to hyperosmotic and heat shock by preventing the aggregation of stress-denatured proteins, in association with DnaK and GrpE. It is the nucleotide exchange factor for DnaK and may function as a thermosensor. Unfolded proteins bind initially to DnaJ; upon interaction with the DnaJ-bound protein, DnaK hydrolyzes its bound ATP, resulting in the formation of a stable complex. GrpE releases ADP from DnaK; ATP binding to DnaK triggers the release of the substrate protein, thus completing the reaction cycle. Several rounds of ATP-dependent interactions between DnaJ, DnaK and GrpE are required for fully efficient folding.</text>
</comment>
<dbReference type="GO" id="GO:0042803">
    <property type="term" value="F:protein homodimerization activity"/>
    <property type="evidence" value="ECO:0007669"/>
    <property type="project" value="InterPro"/>
</dbReference>